<keyword evidence="3" id="KW-1185">Reference proteome</keyword>
<reference evidence="2 3" key="1">
    <citation type="submission" date="2019-03" db="EMBL/GenBank/DDBJ databases">
        <title>First draft genome of Liparis tanakae, snailfish: a comprehensive survey of snailfish specific genes.</title>
        <authorList>
            <person name="Kim W."/>
            <person name="Song I."/>
            <person name="Jeong J.-H."/>
            <person name="Kim D."/>
            <person name="Kim S."/>
            <person name="Ryu S."/>
            <person name="Song J.Y."/>
            <person name="Lee S.K."/>
        </authorList>
    </citation>
    <scope>NUCLEOTIDE SEQUENCE [LARGE SCALE GENOMIC DNA]</scope>
    <source>
        <tissue evidence="2">Muscle</tissue>
    </source>
</reference>
<dbReference type="Proteomes" id="UP000314294">
    <property type="component" value="Unassembled WGS sequence"/>
</dbReference>
<comment type="caution">
    <text evidence="2">The sequence shown here is derived from an EMBL/GenBank/DDBJ whole genome shotgun (WGS) entry which is preliminary data.</text>
</comment>
<evidence type="ECO:0000313" key="3">
    <source>
        <dbReference type="Proteomes" id="UP000314294"/>
    </source>
</evidence>
<feature type="region of interest" description="Disordered" evidence="1">
    <location>
        <begin position="42"/>
        <end position="94"/>
    </location>
</feature>
<evidence type="ECO:0000313" key="2">
    <source>
        <dbReference type="EMBL" id="TNN39137.1"/>
    </source>
</evidence>
<sequence length="190" mass="20610">MSVGAFPLRICYHLRTAVCVNTERRPAAAEGFMRRVREKRDEGGNLASGRSCLGLEGLGERRQEHRPSSRAPPGGQHATLHVWGGRGPTTSWRSVMGTETTSWRSVMGTETTSWRSVLETTKCSRRGRELGGGGGGGGGGAGGGGGGGALPWSWARQEDSSRARRAARLIRLFIFIFISWDQKLMKLPEE</sequence>
<feature type="region of interest" description="Disordered" evidence="1">
    <location>
        <begin position="125"/>
        <end position="151"/>
    </location>
</feature>
<accession>A0A4Z2FD64</accession>
<name>A0A4Z2FD64_9TELE</name>
<feature type="compositionally biased region" description="Gly residues" evidence="1">
    <location>
        <begin position="130"/>
        <end position="149"/>
    </location>
</feature>
<dbReference type="EMBL" id="SRLO01001306">
    <property type="protein sequence ID" value="TNN39137.1"/>
    <property type="molecule type" value="Genomic_DNA"/>
</dbReference>
<organism evidence="2 3">
    <name type="scientific">Liparis tanakae</name>
    <name type="common">Tanaka's snailfish</name>
    <dbReference type="NCBI Taxonomy" id="230148"/>
    <lineage>
        <taxon>Eukaryota</taxon>
        <taxon>Metazoa</taxon>
        <taxon>Chordata</taxon>
        <taxon>Craniata</taxon>
        <taxon>Vertebrata</taxon>
        <taxon>Euteleostomi</taxon>
        <taxon>Actinopterygii</taxon>
        <taxon>Neopterygii</taxon>
        <taxon>Teleostei</taxon>
        <taxon>Neoteleostei</taxon>
        <taxon>Acanthomorphata</taxon>
        <taxon>Eupercaria</taxon>
        <taxon>Perciformes</taxon>
        <taxon>Cottioidei</taxon>
        <taxon>Cottales</taxon>
        <taxon>Liparidae</taxon>
        <taxon>Liparis</taxon>
    </lineage>
</organism>
<evidence type="ECO:0000256" key="1">
    <source>
        <dbReference type="SAM" id="MobiDB-lite"/>
    </source>
</evidence>
<dbReference type="OrthoDB" id="9934270at2759"/>
<proteinExistence type="predicted"/>
<dbReference type="AlphaFoldDB" id="A0A4Z2FD64"/>
<feature type="compositionally biased region" description="Basic and acidic residues" evidence="1">
    <location>
        <begin position="58"/>
        <end position="67"/>
    </location>
</feature>
<protein>
    <submittedName>
        <fullName evidence="2">Uncharacterized protein</fullName>
    </submittedName>
</protein>
<gene>
    <name evidence="2" type="ORF">EYF80_050701</name>
</gene>